<accession>A0AAN7EI63</accession>
<dbReference type="Proteomes" id="UP001324115">
    <property type="component" value="Unassembled WGS sequence"/>
</dbReference>
<gene>
    <name evidence="2" type="ORF">RGQ29_030691</name>
</gene>
<reference evidence="2 3" key="1">
    <citation type="journal article" date="2023" name="G3 (Bethesda)">
        <title>A haplotype-resolved chromosome-scale genome for Quercus rubra L. provides insights into the genetics of adaptive traits for red oak species.</title>
        <authorList>
            <person name="Kapoor B."/>
            <person name="Jenkins J."/>
            <person name="Schmutz J."/>
            <person name="Zhebentyayeva T."/>
            <person name="Kuelheim C."/>
            <person name="Coggeshall M."/>
            <person name="Heim C."/>
            <person name="Lasky J.R."/>
            <person name="Leites L."/>
            <person name="Islam-Faridi N."/>
            <person name="Romero-Severson J."/>
            <person name="DeLeo V.L."/>
            <person name="Lucas S.M."/>
            <person name="Lazic D."/>
            <person name="Gailing O."/>
            <person name="Carlson J."/>
            <person name="Staton M."/>
        </authorList>
    </citation>
    <scope>NUCLEOTIDE SEQUENCE [LARGE SCALE GENOMIC DNA]</scope>
    <source>
        <strain evidence="2">Pseudo-F2</strain>
    </source>
</reference>
<sequence length="113" mass="12874">MAKKSFFKKTNTYPAEEISDSNHPQRISCNKKANQSAEQEEEISSKENLWFPSNLFAPGSSSKVLITSADSQIQVVDDIDLVHKFKENYQNSLCNEVCSYEHLIFLSVDSYTM</sequence>
<comment type="caution">
    <text evidence="2">The sequence shown here is derived from an EMBL/GenBank/DDBJ whole genome shotgun (WGS) entry which is preliminary data.</text>
</comment>
<organism evidence="2 3">
    <name type="scientific">Quercus rubra</name>
    <name type="common">Northern red oak</name>
    <name type="synonym">Quercus borealis</name>
    <dbReference type="NCBI Taxonomy" id="3512"/>
    <lineage>
        <taxon>Eukaryota</taxon>
        <taxon>Viridiplantae</taxon>
        <taxon>Streptophyta</taxon>
        <taxon>Embryophyta</taxon>
        <taxon>Tracheophyta</taxon>
        <taxon>Spermatophyta</taxon>
        <taxon>Magnoliopsida</taxon>
        <taxon>eudicotyledons</taxon>
        <taxon>Gunneridae</taxon>
        <taxon>Pentapetalae</taxon>
        <taxon>rosids</taxon>
        <taxon>fabids</taxon>
        <taxon>Fagales</taxon>
        <taxon>Fagaceae</taxon>
        <taxon>Quercus</taxon>
    </lineage>
</organism>
<dbReference type="AlphaFoldDB" id="A0AAN7EI63"/>
<dbReference type="EMBL" id="JAXUIC010000009">
    <property type="protein sequence ID" value="KAK4572351.1"/>
    <property type="molecule type" value="Genomic_DNA"/>
</dbReference>
<evidence type="ECO:0000313" key="2">
    <source>
        <dbReference type="EMBL" id="KAK4572351.1"/>
    </source>
</evidence>
<keyword evidence="3" id="KW-1185">Reference proteome</keyword>
<name>A0AAN7EI63_QUERU</name>
<evidence type="ECO:0000313" key="3">
    <source>
        <dbReference type="Proteomes" id="UP001324115"/>
    </source>
</evidence>
<feature type="compositionally biased region" description="Polar residues" evidence="1">
    <location>
        <begin position="21"/>
        <end position="37"/>
    </location>
</feature>
<proteinExistence type="predicted"/>
<evidence type="ECO:0000256" key="1">
    <source>
        <dbReference type="SAM" id="MobiDB-lite"/>
    </source>
</evidence>
<protein>
    <submittedName>
        <fullName evidence="2">Uncharacterized protein</fullName>
    </submittedName>
</protein>
<feature type="region of interest" description="Disordered" evidence="1">
    <location>
        <begin position="1"/>
        <end position="45"/>
    </location>
</feature>